<keyword evidence="3" id="KW-0560">Oxidoreductase</keyword>
<dbReference type="SUPFAM" id="SSF51735">
    <property type="entry name" value="NAD(P)-binding Rossmann-fold domains"/>
    <property type="match status" value="1"/>
</dbReference>
<keyword evidence="4" id="KW-0812">Transmembrane</keyword>
<dbReference type="OrthoDB" id="5840532at2759"/>
<name>A0A1E3QP45_9ASCO</name>
<evidence type="ECO:0000256" key="2">
    <source>
        <dbReference type="ARBA" id="ARBA00022857"/>
    </source>
</evidence>
<comment type="similarity">
    <text evidence="1">Belongs to the short-chain dehydrogenases/reductases (SDR) family.</text>
</comment>
<dbReference type="InterPro" id="IPR036291">
    <property type="entry name" value="NAD(P)-bd_dom_sf"/>
</dbReference>
<protein>
    <recommendedName>
        <fullName evidence="7">NAD(P)-binding protein</fullName>
    </recommendedName>
</protein>
<evidence type="ECO:0000313" key="6">
    <source>
        <dbReference type="Proteomes" id="UP000094336"/>
    </source>
</evidence>
<dbReference type="PANTHER" id="PTHR24322:SF736">
    <property type="entry name" value="RETINOL DEHYDROGENASE 10"/>
    <property type="match status" value="1"/>
</dbReference>
<dbReference type="Pfam" id="PF00106">
    <property type="entry name" value="adh_short"/>
    <property type="match status" value="1"/>
</dbReference>
<dbReference type="GeneID" id="30146907"/>
<sequence length="357" mass="39120">MAEKSHPETGLATQYLVIKAHIMPLTIDSTLGLLLSTIFHPIWCWFTALVIVHALPVSAAYLVPVCVLITLGYTLFHANYKYKTRGVWLKIDPKSDKVVITGGSRGLGMAIVRALCTAYPSLPIMILDVVEPLVSNECSNVSFRRTDLSKLDSLLGVLQELDAGFGDATIVINNAGIRHDEPFVDLSDEQVMKIYNVNTFAPMRIIKHYVGKATKPDSIKHPNRLYVATVSSILGTLGPANLSVYSATKASLIQLHESISHELSPQFRDSVRFLVMTPGQLNTAMFLDISPPNGFLAPIVDSSEIATLLVTAIEHGERGNLCVPLYSNFLPGVKCLPFAVQEACRWFSAMDEKVKPA</sequence>
<dbReference type="AlphaFoldDB" id="A0A1E3QP45"/>
<keyword evidence="2" id="KW-0521">NADP</keyword>
<dbReference type="Proteomes" id="UP000094336">
    <property type="component" value="Unassembled WGS sequence"/>
</dbReference>
<dbReference type="PRINTS" id="PR00081">
    <property type="entry name" value="GDHRDH"/>
</dbReference>
<dbReference type="PANTHER" id="PTHR24322">
    <property type="entry name" value="PKSB"/>
    <property type="match status" value="1"/>
</dbReference>
<evidence type="ECO:0000256" key="1">
    <source>
        <dbReference type="ARBA" id="ARBA00006484"/>
    </source>
</evidence>
<feature type="transmembrane region" description="Helical" evidence="4">
    <location>
        <begin position="31"/>
        <end position="52"/>
    </location>
</feature>
<keyword evidence="4" id="KW-1133">Transmembrane helix</keyword>
<dbReference type="GO" id="GO:0016616">
    <property type="term" value="F:oxidoreductase activity, acting on the CH-OH group of donors, NAD or NADP as acceptor"/>
    <property type="evidence" value="ECO:0007669"/>
    <property type="project" value="TreeGrafter"/>
</dbReference>
<dbReference type="PROSITE" id="PS00061">
    <property type="entry name" value="ADH_SHORT"/>
    <property type="match status" value="1"/>
</dbReference>
<evidence type="ECO:0008006" key="7">
    <source>
        <dbReference type="Google" id="ProtNLM"/>
    </source>
</evidence>
<feature type="transmembrane region" description="Helical" evidence="4">
    <location>
        <begin position="58"/>
        <end position="76"/>
    </location>
</feature>
<keyword evidence="6" id="KW-1185">Reference proteome</keyword>
<evidence type="ECO:0000256" key="4">
    <source>
        <dbReference type="SAM" id="Phobius"/>
    </source>
</evidence>
<accession>A0A1E3QP45</accession>
<evidence type="ECO:0000256" key="3">
    <source>
        <dbReference type="ARBA" id="ARBA00023002"/>
    </source>
</evidence>
<organism evidence="5 6">
    <name type="scientific">Babjeviella inositovora NRRL Y-12698</name>
    <dbReference type="NCBI Taxonomy" id="984486"/>
    <lineage>
        <taxon>Eukaryota</taxon>
        <taxon>Fungi</taxon>
        <taxon>Dikarya</taxon>
        <taxon>Ascomycota</taxon>
        <taxon>Saccharomycotina</taxon>
        <taxon>Pichiomycetes</taxon>
        <taxon>Serinales incertae sedis</taxon>
        <taxon>Babjeviella</taxon>
    </lineage>
</organism>
<dbReference type="RefSeq" id="XP_018984807.1">
    <property type="nucleotide sequence ID" value="XM_019129054.1"/>
</dbReference>
<dbReference type="InterPro" id="IPR020904">
    <property type="entry name" value="Sc_DH/Rdtase_CS"/>
</dbReference>
<dbReference type="Gene3D" id="3.40.50.720">
    <property type="entry name" value="NAD(P)-binding Rossmann-like Domain"/>
    <property type="match status" value="1"/>
</dbReference>
<evidence type="ECO:0000313" key="5">
    <source>
        <dbReference type="EMBL" id="ODQ79479.1"/>
    </source>
</evidence>
<proteinExistence type="inferred from homology"/>
<gene>
    <name evidence="5" type="ORF">BABINDRAFT_161875</name>
</gene>
<reference evidence="6" key="1">
    <citation type="submission" date="2016-05" db="EMBL/GenBank/DDBJ databases">
        <title>Comparative genomics of biotechnologically important yeasts.</title>
        <authorList>
            <consortium name="DOE Joint Genome Institute"/>
            <person name="Riley R."/>
            <person name="Haridas S."/>
            <person name="Wolfe K.H."/>
            <person name="Lopes M.R."/>
            <person name="Hittinger C.T."/>
            <person name="Goker M."/>
            <person name="Salamov A."/>
            <person name="Wisecaver J."/>
            <person name="Long T.M."/>
            <person name="Aerts A.L."/>
            <person name="Barry K."/>
            <person name="Choi C."/>
            <person name="Clum A."/>
            <person name="Coughlan A.Y."/>
            <person name="Deshpande S."/>
            <person name="Douglass A.P."/>
            <person name="Hanson S.J."/>
            <person name="Klenk H.-P."/>
            <person name="Labutti K."/>
            <person name="Lapidus A."/>
            <person name="Lindquist E."/>
            <person name="Lipzen A."/>
            <person name="Meier-Kolthoff J.P."/>
            <person name="Ohm R.A."/>
            <person name="Otillar R.P."/>
            <person name="Pangilinan J."/>
            <person name="Peng Y."/>
            <person name="Rokas A."/>
            <person name="Rosa C.A."/>
            <person name="Scheuner C."/>
            <person name="Sibirny A.A."/>
            <person name="Slot J.C."/>
            <person name="Stielow J.B."/>
            <person name="Sun H."/>
            <person name="Kurtzman C.P."/>
            <person name="Blackwell M."/>
            <person name="Grigoriev I.V."/>
            <person name="Jeffries T.W."/>
        </authorList>
    </citation>
    <scope>NUCLEOTIDE SEQUENCE [LARGE SCALE GENOMIC DNA]</scope>
    <source>
        <strain evidence="6">NRRL Y-12698</strain>
    </source>
</reference>
<dbReference type="STRING" id="984486.A0A1E3QP45"/>
<dbReference type="EMBL" id="KV454432">
    <property type="protein sequence ID" value="ODQ79479.1"/>
    <property type="molecule type" value="Genomic_DNA"/>
</dbReference>
<keyword evidence="4" id="KW-0472">Membrane</keyword>
<dbReference type="InterPro" id="IPR002347">
    <property type="entry name" value="SDR_fam"/>
</dbReference>